<dbReference type="PANTHER" id="PTHR10762">
    <property type="entry name" value="DIPHTHAMIDE BIOSYNTHESIS PROTEIN"/>
    <property type="match status" value="1"/>
</dbReference>
<dbReference type="Gene3D" id="3.40.50.11860">
    <property type="entry name" value="Diphthamide synthesis DPH1/DPH2 domain 3"/>
    <property type="match status" value="1"/>
</dbReference>
<dbReference type="EMBL" id="JALNTZ010000553">
    <property type="protein sequence ID" value="KAJ3634398.1"/>
    <property type="molecule type" value="Genomic_DNA"/>
</dbReference>
<evidence type="ECO:0000313" key="1">
    <source>
        <dbReference type="EMBL" id="KAJ3634398.1"/>
    </source>
</evidence>
<proteinExistence type="predicted"/>
<evidence type="ECO:0008006" key="3">
    <source>
        <dbReference type="Google" id="ProtNLM"/>
    </source>
</evidence>
<dbReference type="FunFam" id="3.40.50.11860:FF:000002">
    <property type="entry name" value="2-(3-amino-3-carboxypropyl)histidine synthase subunit 1"/>
    <property type="match status" value="1"/>
</dbReference>
<dbReference type="Pfam" id="PF01866">
    <property type="entry name" value="Diphthamide_syn"/>
    <property type="match status" value="1"/>
</dbReference>
<dbReference type="Proteomes" id="UP001168821">
    <property type="component" value="Unassembled WGS sequence"/>
</dbReference>
<evidence type="ECO:0000313" key="2">
    <source>
        <dbReference type="Proteomes" id="UP001168821"/>
    </source>
</evidence>
<organism evidence="1 2">
    <name type="scientific">Zophobas morio</name>
    <dbReference type="NCBI Taxonomy" id="2755281"/>
    <lineage>
        <taxon>Eukaryota</taxon>
        <taxon>Metazoa</taxon>
        <taxon>Ecdysozoa</taxon>
        <taxon>Arthropoda</taxon>
        <taxon>Hexapoda</taxon>
        <taxon>Insecta</taxon>
        <taxon>Pterygota</taxon>
        <taxon>Neoptera</taxon>
        <taxon>Endopterygota</taxon>
        <taxon>Coleoptera</taxon>
        <taxon>Polyphaga</taxon>
        <taxon>Cucujiformia</taxon>
        <taxon>Tenebrionidae</taxon>
        <taxon>Zophobas</taxon>
    </lineage>
</organism>
<protein>
    <recommendedName>
        <fullName evidence="3">Diphthamide biosynthesis protein 1</fullName>
    </recommendedName>
</protein>
<dbReference type="InterPro" id="IPR042265">
    <property type="entry name" value="DPH1/DPH2_3"/>
</dbReference>
<dbReference type="NCBIfam" id="TIGR00322">
    <property type="entry name" value="diphth2_R"/>
    <property type="match status" value="1"/>
</dbReference>
<comment type="caution">
    <text evidence="1">The sequence shown here is derived from an EMBL/GenBank/DDBJ whole genome shotgun (WGS) entry which is preliminary data.</text>
</comment>
<gene>
    <name evidence="1" type="ORF">Zmor_019117</name>
</gene>
<dbReference type="PANTHER" id="PTHR10762:SF1">
    <property type="entry name" value="2-(3-AMINO-3-CARBOXYPROPYL)HISTIDINE SYNTHASE SUBUNIT 1"/>
    <property type="match status" value="1"/>
</dbReference>
<dbReference type="GO" id="GO:0090560">
    <property type="term" value="F:2-(3-amino-3-carboxypropyl)histidine synthase activity"/>
    <property type="evidence" value="ECO:0007669"/>
    <property type="project" value="InterPro"/>
</dbReference>
<accession>A0AA38HKP2</accession>
<name>A0AA38HKP2_9CUCU</name>
<keyword evidence="2" id="KW-1185">Reference proteome</keyword>
<dbReference type="AlphaFoldDB" id="A0AA38HKP2"/>
<dbReference type="InterPro" id="IPR016435">
    <property type="entry name" value="DPH1/DPH2"/>
</dbReference>
<reference evidence="1" key="1">
    <citation type="journal article" date="2023" name="G3 (Bethesda)">
        <title>Whole genome assemblies of Zophobas morio and Tenebrio molitor.</title>
        <authorList>
            <person name="Kaur S."/>
            <person name="Stinson S.A."/>
            <person name="diCenzo G.C."/>
        </authorList>
    </citation>
    <scope>NUCLEOTIDE SEQUENCE</scope>
    <source>
        <strain evidence="1">QUZm001</strain>
    </source>
</reference>
<sequence length="114" mass="12839">MGTLGHQGSILVLKELKKQIEAAGKTCVVVLLSEITPEKLKMFSDIKAWVQIACPRLSIDWGYAFDKPILTPYELSVALARSPWRSVYPVRHITHDFQCRINLSASFVIDGLLR</sequence>
<dbReference type="GO" id="GO:0017183">
    <property type="term" value="P:protein histidyl modification to diphthamide"/>
    <property type="evidence" value="ECO:0007669"/>
    <property type="project" value="InterPro"/>
</dbReference>
<dbReference type="SFLD" id="SFLDS00032">
    <property type="entry name" value="Radical_SAM_3-amino-3-carboxyp"/>
    <property type="match status" value="1"/>
</dbReference>